<evidence type="ECO:0000259" key="10">
    <source>
        <dbReference type="Pfam" id="PF06808"/>
    </source>
</evidence>
<feature type="transmembrane region" description="Helical" evidence="9">
    <location>
        <begin position="292"/>
        <end position="315"/>
    </location>
</feature>
<feature type="transmembrane region" description="Helical" evidence="9">
    <location>
        <begin position="180"/>
        <end position="204"/>
    </location>
</feature>
<feature type="transmembrane region" description="Helical" evidence="9">
    <location>
        <begin position="594"/>
        <end position="620"/>
    </location>
</feature>
<keyword evidence="12" id="KW-1185">Reference proteome</keyword>
<evidence type="ECO:0000256" key="2">
    <source>
        <dbReference type="ARBA" id="ARBA00022475"/>
    </source>
</evidence>
<name>A0A4Q7VZH6_9BURK</name>
<dbReference type="GO" id="GO:0005886">
    <property type="term" value="C:plasma membrane"/>
    <property type="evidence" value="ECO:0007669"/>
    <property type="project" value="UniProtKB-SubCell"/>
</dbReference>
<feature type="transmembrane region" description="Helical" evidence="9">
    <location>
        <begin position="422"/>
        <end position="440"/>
    </location>
</feature>
<feature type="transmembrane region" description="Helical" evidence="9">
    <location>
        <begin position="452"/>
        <end position="475"/>
    </location>
</feature>
<keyword evidence="2" id="KW-1003">Cell membrane</keyword>
<evidence type="ECO:0000313" key="12">
    <source>
        <dbReference type="Proteomes" id="UP000293671"/>
    </source>
</evidence>
<dbReference type="AlphaFoldDB" id="A0A4Q7VZH6"/>
<keyword evidence="5 9" id="KW-1133">Transmembrane helix</keyword>
<organism evidence="11 12">
    <name type="scientific">Rivibacter subsaxonicus</name>
    <dbReference type="NCBI Taxonomy" id="457575"/>
    <lineage>
        <taxon>Bacteria</taxon>
        <taxon>Pseudomonadati</taxon>
        <taxon>Pseudomonadota</taxon>
        <taxon>Betaproteobacteria</taxon>
        <taxon>Burkholderiales</taxon>
        <taxon>Rivibacter</taxon>
    </lineage>
</organism>
<dbReference type="OrthoDB" id="9796052at2"/>
<evidence type="ECO:0000256" key="7">
    <source>
        <dbReference type="RuleBase" id="RU369079"/>
    </source>
</evidence>
<dbReference type="Pfam" id="PF06808">
    <property type="entry name" value="DctM"/>
    <property type="match status" value="2"/>
</dbReference>
<evidence type="ECO:0000256" key="4">
    <source>
        <dbReference type="ARBA" id="ARBA00022692"/>
    </source>
</evidence>
<evidence type="ECO:0000256" key="9">
    <source>
        <dbReference type="SAM" id="Phobius"/>
    </source>
</evidence>
<dbReference type="PANTHER" id="PTHR33362:SF7">
    <property type="entry name" value="SLL1103 PROTEIN"/>
    <property type="match status" value="1"/>
</dbReference>
<feature type="domain" description="TRAP C4-dicarboxylate transport system permease DctM subunit" evidence="10">
    <location>
        <begin position="43"/>
        <end position="281"/>
    </location>
</feature>
<comment type="subcellular location">
    <subcellularLocation>
        <location evidence="1 7">Cell inner membrane</location>
        <topology evidence="1 7">Multi-pass membrane protein</topology>
    </subcellularLocation>
</comment>
<evidence type="ECO:0000256" key="3">
    <source>
        <dbReference type="ARBA" id="ARBA00022519"/>
    </source>
</evidence>
<feature type="transmembrane region" description="Helical" evidence="9">
    <location>
        <begin position="138"/>
        <end position="168"/>
    </location>
</feature>
<keyword evidence="6 9" id="KW-0472">Membrane</keyword>
<feature type="region of interest" description="Disordered" evidence="8">
    <location>
        <begin position="334"/>
        <end position="414"/>
    </location>
</feature>
<evidence type="ECO:0000256" key="6">
    <source>
        <dbReference type="ARBA" id="ARBA00023136"/>
    </source>
</evidence>
<dbReference type="EMBL" id="SHKP01000004">
    <property type="protein sequence ID" value="RZU02103.1"/>
    <property type="molecule type" value="Genomic_DNA"/>
</dbReference>
<evidence type="ECO:0000256" key="1">
    <source>
        <dbReference type="ARBA" id="ARBA00004429"/>
    </source>
</evidence>
<keyword evidence="4 9" id="KW-0812">Transmembrane</keyword>
<feature type="transmembrane region" description="Helical" evidence="9">
    <location>
        <begin position="632"/>
        <end position="652"/>
    </location>
</feature>
<gene>
    <name evidence="11" type="ORF">EV670_0122</name>
</gene>
<dbReference type="InterPro" id="IPR004681">
    <property type="entry name" value="TRAP_DctM"/>
</dbReference>
<feature type="transmembrane region" description="Helical" evidence="9">
    <location>
        <begin position="481"/>
        <end position="503"/>
    </location>
</feature>
<evidence type="ECO:0000313" key="11">
    <source>
        <dbReference type="EMBL" id="RZU02103.1"/>
    </source>
</evidence>
<dbReference type="PANTHER" id="PTHR33362">
    <property type="entry name" value="SIALIC ACID TRAP TRANSPORTER PERMEASE PROTEIN SIAT-RELATED"/>
    <property type="match status" value="1"/>
</dbReference>
<evidence type="ECO:0000256" key="5">
    <source>
        <dbReference type="ARBA" id="ARBA00022989"/>
    </source>
</evidence>
<reference evidence="11 12" key="1">
    <citation type="submission" date="2019-02" db="EMBL/GenBank/DDBJ databases">
        <title>Genomic Encyclopedia of Type Strains, Phase IV (KMG-IV): sequencing the most valuable type-strain genomes for metagenomic binning, comparative biology and taxonomic classification.</title>
        <authorList>
            <person name="Goeker M."/>
        </authorList>
    </citation>
    <scope>NUCLEOTIDE SEQUENCE [LARGE SCALE GENOMIC DNA]</scope>
    <source>
        <strain evidence="11 12">DSM 19570</strain>
    </source>
</reference>
<keyword evidence="3 7" id="KW-0997">Cell inner membrane</keyword>
<feature type="compositionally biased region" description="Low complexity" evidence="8">
    <location>
        <begin position="369"/>
        <end position="414"/>
    </location>
</feature>
<feature type="transmembrane region" description="Helical" evidence="9">
    <location>
        <begin position="515"/>
        <end position="534"/>
    </location>
</feature>
<dbReference type="InterPro" id="IPR010656">
    <property type="entry name" value="DctM"/>
</dbReference>
<comment type="caution">
    <text evidence="11">The sequence shown here is derived from an EMBL/GenBank/DDBJ whole genome shotgun (WGS) entry which is preliminary data.</text>
</comment>
<protein>
    <submittedName>
        <fullName evidence="11">Tripartite ATP-independent transporter DctM subunit</fullName>
    </submittedName>
</protein>
<feature type="transmembrane region" description="Helical" evidence="9">
    <location>
        <begin position="216"/>
        <end position="238"/>
    </location>
</feature>
<dbReference type="Proteomes" id="UP000293671">
    <property type="component" value="Unassembled WGS sequence"/>
</dbReference>
<feature type="transmembrane region" description="Helical" evidence="9">
    <location>
        <begin position="38"/>
        <end position="71"/>
    </location>
</feature>
<feature type="transmembrane region" description="Helical" evidence="9">
    <location>
        <begin position="7"/>
        <end position="26"/>
    </location>
</feature>
<feature type="transmembrane region" description="Helical" evidence="9">
    <location>
        <begin position="554"/>
        <end position="582"/>
    </location>
</feature>
<dbReference type="RefSeq" id="WP_130429889.1">
    <property type="nucleotide sequence ID" value="NZ_SHKP01000004.1"/>
</dbReference>
<keyword evidence="7" id="KW-0813">Transport</keyword>
<dbReference type="GO" id="GO:0022857">
    <property type="term" value="F:transmembrane transporter activity"/>
    <property type="evidence" value="ECO:0007669"/>
    <property type="project" value="UniProtKB-UniRule"/>
</dbReference>
<sequence length="668" mass="70169">MKLRKELWFGFTLMAIIVAAAMGMVLSVDTMTNGHYGLLMLSLVVVAIMLGFPTAFTLMGMGMLFAFFAYHSGGQTARGAMTQTLDLMVQRTFSVMSNDVLISIPLFVFMGYLVERANLIEKLFRSLHLALARVPGSLAVATLVTCAVFATATGIVGAVVTLMGLLALPQMLRGGYDVRVSAGAITAGGCLGILIPPSVLLIVYGATAGVSVVKLYAGAFFPGLMLAGLYIVYVILLAKIKPALMPPLTAEQRFVPLPPPLQQAGATGEGRALPWLLGALKGKRNQAVSTSFLLKQLFVTLLPLILFTVVSLWSYQTVTRVTAVEDFSELQQMGAGSATEAQDAGGLQAPPGDGGGLQEPPAAGGVQEPPAAGGLAEPPSAPAEAGSEPAAAAVAEPPGAVATPPAGATDGAAATTRPAPQGYWIGLAVGAVAMVAYYALLSFNRLEVFKMLLSSFFPLLVLITAVLGSIVFGLATPTEAAAVGALGGFLLAAAYRQLNLTVVKESVFLTAKTSAMVCWLFVGSAIFSAAFALLGGQELVENWVLGMNLSKTQFLVLSQVIIFVLGWPLEWTEIIVIFMPIFIPLLDNFGVDPLFFGLLVALNLQTAFLSPPVAMAAFYLKGVSPKHVTLNQIFAGMLPFMGIQVIAIILLYQFPGIGLWLPQVLYGQ</sequence>
<feature type="domain" description="TRAP C4-dicarboxylate transport system permease DctM subunit" evidence="10">
    <location>
        <begin position="448"/>
        <end position="656"/>
    </location>
</feature>
<comment type="function">
    <text evidence="7">Part of the tripartite ATP-independent periplasmic (TRAP) transport system.</text>
</comment>
<evidence type="ECO:0000256" key="8">
    <source>
        <dbReference type="SAM" id="MobiDB-lite"/>
    </source>
</evidence>
<accession>A0A4Q7VZH6</accession>
<proteinExistence type="predicted"/>